<dbReference type="Proteomes" id="UP000287166">
    <property type="component" value="Unassembled WGS sequence"/>
</dbReference>
<evidence type="ECO:0000313" key="1">
    <source>
        <dbReference type="EMBL" id="GBE89730.1"/>
    </source>
</evidence>
<comment type="caution">
    <text evidence="1">The sequence shown here is derived from an EMBL/GenBank/DDBJ whole genome shotgun (WGS) entry which is preliminary data.</text>
</comment>
<keyword evidence="2" id="KW-1185">Reference proteome</keyword>
<sequence>MTHSREPSPDEFGCMELHSAAVHAEIWSPGAVICFGMTLALDRAETSEEMASWAPAEIPQEVALEEARQVLAEYYEARRLRMQEDPLVGDLRYTVLIVVAILTCEVSCFKFVDVLRLSHAGIMKAHTCAR</sequence>
<gene>
    <name evidence="1" type="ORF">SCP_1700540</name>
</gene>
<dbReference type="InParanoid" id="A0A401H5U1"/>
<dbReference type="AlphaFoldDB" id="A0A401H5U1"/>
<proteinExistence type="predicted"/>
<name>A0A401H5U1_9APHY</name>
<accession>A0A401H5U1</accession>
<reference evidence="1 2" key="1">
    <citation type="journal article" date="2018" name="Sci. Rep.">
        <title>Genome sequence of the cauliflower mushroom Sparassis crispa (Hanabiratake) and its association with beneficial usage.</title>
        <authorList>
            <person name="Kiyama R."/>
            <person name="Furutani Y."/>
            <person name="Kawaguchi K."/>
            <person name="Nakanishi T."/>
        </authorList>
    </citation>
    <scope>NUCLEOTIDE SEQUENCE [LARGE SCALE GENOMIC DNA]</scope>
</reference>
<protein>
    <submittedName>
        <fullName evidence="1">Uncharacterized protein</fullName>
    </submittedName>
</protein>
<dbReference type="GeneID" id="38786647"/>
<organism evidence="1 2">
    <name type="scientific">Sparassis crispa</name>
    <dbReference type="NCBI Taxonomy" id="139825"/>
    <lineage>
        <taxon>Eukaryota</taxon>
        <taxon>Fungi</taxon>
        <taxon>Dikarya</taxon>
        <taxon>Basidiomycota</taxon>
        <taxon>Agaricomycotina</taxon>
        <taxon>Agaricomycetes</taxon>
        <taxon>Polyporales</taxon>
        <taxon>Sparassidaceae</taxon>
        <taxon>Sparassis</taxon>
    </lineage>
</organism>
<dbReference type="EMBL" id="BFAD01000017">
    <property type="protein sequence ID" value="GBE89730.1"/>
    <property type="molecule type" value="Genomic_DNA"/>
</dbReference>
<dbReference type="RefSeq" id="XP_027620643.1">
    <property type="nucleotide sequence ID" value="XM_027764842.1"/>
</dbReference>
<evidence type="ECO:0000313" key="2">
    <source>
        <dbReference type="Proteomes" id="UP000287166"/>
    </source>
</evidence>